<name>A0A3P7YKS6_HELPZ</name>
<evidence type="ECO:0000313" key="4">
    <source>
        <dbReference type="Proteomes" id="UP000050761"/>
    </source>
</evidence>
<feature type="compositionally biased region" description="Basic and acidic residues" evidence="1">
    <location>
        <begin position="242"/>
        <end position="262"/>
    </location>
</feature>
<dbReference type="Proteomes" id="UP000050761">
    <property type="component" value="Unassembled WGS sequence"/>
</dbReference>
<evidence type="ECO:0000259" key="2">
    <source>
        <dbReference type="PROSITE" id="PS50309"/>
    </source>
</evidence>
<dbReference type="OrthoDB" id="1738954at2759"/>
<feature type="region of interest" description="Disordered" evidence="1">
    <location>
        <begin position="104"/>
        <end position="279"/>
    </location>
</feature>
<feature type="region of interest" description="Disordered" evidence="1">
    <location>
        <begin position="1"/>
        <end position="29"/>
    </location>
</feature>
<dbReference type="SUPFAM" id="SSF89837">
    <property type="entry name" value="Doublecortin (DC)"/>
    <property type="match status" value="1"/>
</dbReference>
<keyword evidence="4" id="KW-1185">Reference proteome</keyword>
<feature type="compositionally biased region" description="Basic residues" evidence="1">
    <location>
        <begin position="124"/>
        <end position="134"/>
    </location>
</feature>
<feature type="compositionally biased region" description="Basic and acidic residues" evidence="1">
    <location>
        <begin position="1"/>
        <end position="13"/>
    </location>
</feature>
<feature type="compositionally biased region" description="Basic and acidic residues" evidence="1">
    <location>
        <begin position="148"/>
        <end position="185"/>
    </location>
</feature>
<evidence type="ECO:0000256" key="1">
    <source>
        <dbReference type="SAM" id="MobiDB-lite"/>
    </source>
</evidence>
<reference evidence="5" key="2">
    <citation type="submission" date="2019-09" db="UniProtKB">
        <authorList>
            <consortium name="WormBaseParasite"/>
        </authorList>
    </citation>
    <scope>IDENTIFICATION</scope>
</reference>
<dbReference type="InterPro" id="IPR036572">
    <property type="entry name" value="Doublecortin_dom_sf"/>
</dbReference>
<reference evidence="3 4" key="1">
    <citation type="submission" date="2018-11" db="EMBL/GenBank/DDBJ databases">
        <authorList>
            <consortium name="Pathogen Informatics"/>
        </authorList>
    </citation>
    <scope>NUCLEOTIDE SEQUENCE [LARGE SCALE GENOMIC DNA]</scope>
</reference>
<gene>
    <name evidence="3" type="ORF">HPBE_LOCUS11458</name>
</gene>
<dbReference type="SMART" id="SM00537">
    <property type="entry name" value="DCX"/>
    <property type="match status" value="1"/>
</dbReference>
<proteinExistence type="predicted"/>
<feature type="domain" description="Doublecortin" evidence="2">
    <location>
        <begin position="34"/>
        <end position="97"/>
    </location>
</feature>
<dbReference type="Pfam" id="PF03607">
    <property type="entry name" value="DCX"/>
    <property type="match status" value="1"/>
</dbReference>
<evidence type="ECO:0000313" key="3">
    <source>
        <dbReference type="EMBL" id="VDO88666.1"/>
    </source>
</evidence>
<dbReference type="WBParaSite" id="HPBE_0001145701-mRNA-1">
    <property type="protein sequence ID" value="HPBE_0001145701-mRNA-1"/>
    <property type="gene ID" value="HPBE_0001145701"/>
</dbReference>
<feature type="compositionally biased region" description="Basic and acidic residues" evidence="1">
    <location>
        <begin position="192"/>
        <end position="228"/>
    </location>
</feature>
<protein>
    <submittedName>
        <fullName evidence="5">Doublecortin domain-containing protein</fullName>
    </submittedName>
</protein>
<dbReference type="EMBL" id="UZAH01027113">
    <property type="protein sequence ID" value="VDO88666.1"/>
    <property type="molecule type" value="Genomic_DNA"/>
</dbReference>
<dbReference type="AlphaFoldDB" id="A0A3P7YKS6"/>
<dbReference type="GO" id="GO:0035556">
    <property type="term" value="P:intracellular signal transduction"/>
    <property type="evidence" value="ECO:0007669"/>
    <property type="project" value="InterPro"/>
</dbReference>
<accession>A0A3P7YKS6</accession>
<organism evidence="3">
    <name type="scientific">Heligmosomoides polygyrus</name>
    <name type="common">Parasitic roundworm</name>
    <dbReference type="NCBI Taxonomy" id="6339"/>
    <lineage>
        <taxon>Eukaryota</taxon>
        <taxon>Metazoa</taxon>
        <taxon>Ecdysozoa</taxon>
        <taxon>Nematoda</taxon>
        <taxon>Chromadorea</taxon>
        <taxon>Rhabditida</taxon>
        <taxon>Rhabditina</taxon>
        <taxon>Rhabditomorpha</taxon>
        <taxon>Strongyloidea</taxon>
        <taxon>Heligmosomidae</taxon>
        <taxon>Heligmosomoides</taxon>
    </lineage>
</organism>
<evidence type="ECO:0000313" key="5">
    <source>
        <dbReference type="WBParaSite" id="HPBE_0001145701-mRNA-1"/>
    </source>
</evidence>
<dbReference type="PROSITE" id="PS50309">
    <property type="entry name" value="DC"/>
    <property type="match status" value="1"/>
</dbReference>
<feature type="compositionally biased region" description="Polar residues" evidence="1">
    <location>
        <begin position="229"/>
        <end position="241"/>
    </location>
</feature>
<dbReference type="CDD" id="cd01617">
    <property type="entry name" value="DCX"/>
    <property type="match status" value="1"/>
</dbReference>
<dbReference type="InterPro" id="IPR003533">
    <property type="entry name" value="Doublecortin_dom"/>
</dbReference>
<feature type="compositionally biased region" description="Low complexity" evidence="1">
    <location>
        <begin position="16"/>
        <end position="29"/>
    </location>
</feature>
<dbReference type="Gene3D" id="3.10.20.230">
    <property type="entry name" value="Doublecortin domain"/>
    <property type="match status" value="1"/>
</dbReference>
<sequence>MTKERSSSVRRPIDTSLSNSFSSGASSHSTTAYGVKTIRFLVNRRYIRDLEHLLSVISEKLDLPYGAKRLYTPNGKLIRDFSEIEDKQTKASINSEKKIETWKGANATKPLIPKQSGALQTEVKKKKKVVKKKKKPEEIVIPQAKPSNGEKKQNKKEEEKKEAKKEEEKKKETPEEKREEPKKGAEVVVPEKNGRQETAERSPSPRKEEHEENNNKTESSEDERERSHTPSSSERSGTASGEHSERDEHSDGNEQDEEKSPLPREFLPQFHWKGRPSIW</sequence>